<accession>A0AB39KZF2</accession>
<dbReference type="EMBL" id="CP163302">
    <property type="protein sequence ID" value="XDP44060.1"/>
    <property type="molecule type" value="Genomic_DNA"/>
</dbReference>
<evidence type="ECO:0000256" key="1">
    <source>
        <dbReference type="SAM" id="MobiDB-lite"/>
    </source>
</evidence>
<protein>
    <submittedName>
        <fullName evidence="2">Rv3235 family protein</fullName>
    </submittedName>
</protein>
<dbReference type="RefSeq" id="WP_369044881.1">
    <property type="nucleotide sequence ID" value="NZ_CP163302.1"/>
</dbReference>
<dbReference type="Pfam" id="PF20060">
    <property type="entry name" value="DUF6459"/>
    <property type="match status" value="1"/>
</dbReference>
<dbReference type="AlphaFoldDB" id="A0AB39KZF2"/>
<feature type="region of interest" description="Disordered" evidence="1">
    <location>
        <begin position="1"/>
        <end position="43"/>
    </location>
</feature>
<feature type="compositionally biased region" description="Low complexity" evidence="1">
    <location>
        <begin position="7"/>
        <end position="43"/>
    </location>
</feature>
<feature type="region of interest" description="Disordered" evidence="1">
    <location>
        <begin position="97"/>
        <end position="140"/>
    </location>
</feature>
<proteinExistence type="predicted"/>
<dbReference type="KEGG" id="spue:AB5L97_12280"/>
<reference evidence="2" key="1">
    <citation type="submission" date="2024-07" db="EMBL/GenBank/DDBJ databases">
        <authorList>
            <person name="fu j."/>
        </authorList>
    </citation>
    <scope>NUCLEOTIDE SEQUENCE</scope>
    <source>
        <strain evidence="2">P10A9</strain>
    </source>
</reference>
<dbReference type="InterPro" id="IPR045596">
    <property type="entry name" value="DUF6459"/>
</dbReference>
<organism evidence="2">
    <name type="scientific">Sinomonas puerhi</name>
    <dbReference type="NCBI Taxonomy" id="3238584"/>
    <lineage>
        <taxon>Bacteria</taxon>
        <taxon>Bacillati</taxon>
        <taxon>Actinomycetota</taxon>
        <taxon>Actinomycetes</taxon>
        <taxon>Micrococcales</taxon>
        <taxon>Micrococcaceae</taxon>
        <taxon>Sinomonas</taxon>
    </lineage>
</organism>
<gene>
    <name evidence="2" type="ORF">AB5L97_12280</name>
</gene>
<name>A0AB39KZF2_9MICC</name>
<evidence type="ECO:0000313" key="2">
    <source>
        <dbReference type="EMBL" id="XDP44060.1"/>
    </source>
</evidence>
<sequence>MTAPIVASPAPAAGSTRPAAAGASTERTSPRAPAPAAVADTANNANDAGATNIADVADAADAAKIADLAAVTRTRTSRKEPQVVESGLRTADVLRFHRPSHQQGPAPRPGGRLRTAGSSALAPETGERPARRLHAVPSPREAEEVRKLAAAITRAAMEVLAGTRPVMQLAPWLHRDLLPPIQLRADLRRAAMAGKRAVSRNDAPRIALLHRSAAVKAVHATLVQPGVYEAAVVVSDAARCRAVALRLEAAGLSWRVTALEVG</sequence>